<evidence type="ECO:0000256" key="1">
    <source>
        <dbReference type="SAM" id="Phobius"/>
    </source>
</evidence>
<keyword evidence="1" id="KW-1133">Transmembrane helix</keyword>
<gene>
    <name evidence="2" type="ORF">SAMN04489832_6754</name>
</gene>
<keyword evidence="1" id="KW-0812">Transmembrane</keyword>
<name>A0A1N6B5J0_9ACTN</name>
<keyword evidence="3" id="KW-1185">Reference proteome</keyword>
<proteinExistence type="predicted"/>
<sequence length="133" mass="14065">MSVRIRSVTARPDTDGESLDSPRTRYIAGILALAVLTVAIFAGAGRLPSAAQTVLGFSVIFFVGALVWLSSAVRRRDGAEPARAAAATLNAYGVALVAALVAYYLLWGQEWAWLVGLLPAAVCVTSAWRMSRA</sequence>
<accession>A0A1N6B5J0</accession>
<evidence type="ECO:0000313" key="2">
    <source>
        <dbReference type="EMBL" id="SIN41659.1"/>
    </source>
</evidence>
<protein>
    <submittedName>
        <fullName evidence="2">Uncharacterized protein</fullName>
    </submittedName>
</protein>
<dbReference type="EMBL" id="FSQT01000002">
    <property type="protein sequence ID" value="SIN41659.1"/>
    <property type="molecule type" value="Genomic_DNA"/>
</dbReference>
<feature type="transmembrane region" description="Helical" evidence="1">
    <location>
        <begin position="26"/>
        <end position="44"/>
    </location>
</feature>
<evidence type="ECO:0000313" key="3">
    <source>
        <dbReference type="Proteomes" id="UP000185124"/>
    </source>
</evidence>
<dbReference type="AlphaFoldDB" id="A0A1N6B5J0"/>
<dbReference type="Proteomes" id="UP000185124">
    <property type="component" value="Unassembled WGS sequence"/>
</dbReference>
<keyword evidence="1" id="KW-0472">Membrane</keyword>
<reference evidence="3" key="1">
    <citation type="submission" date="2016-12" db="EMBL/GenBank/DDBJ databases">
        <authorList>
            <person name="Varghese N."/>
            <person name="Submissions S."/>
        </authorList>
    </citation>
    <scope>NUCLEOTIDE SEQUENCE [LARGE SCALE GENOMIC DNA]</scope>
    <source>
        <strain evidence="3">DSM 45599</strain>
    </source>
</reference>
<organism evidence="2 3">
    <name type="scientific">Micromonospora cremea</name>
    <dbReference type="NCBI Taxonomy" id="709881"/>
    <lineage>
        <taxon>Bacteria</taxon>
        <taxon>Bacillati</taxon>
        <taxon>Actinomycetota</taxon>
        <taxon>Actinomycetes</taxon>
        <taxon>Micromonosporales</taxon>
        <taxon>Micromonosporaceae</taxon>
        <taxon>Micromonospora</taxon>
    </lineage>
</organism>
<feature type="transmembrane region" description="Helical" evidence="1">
    <location>
        <begin position="84"/>
        <end position="105"/>
    </location>
</feature>
<feature type="transmembrane region" description="Helical" evidence="1">
    <location>
        <begin position="50"/>
        <end position="72"/>
    </location>
</feature>
<feature type="transmembrane region" description="Helical" evidence="1">
    <location>
        <begin position="111"/>
        <end position="128"/>
    </location>
</feature>